<evidence type="ECO:0000256" key="2">
    <source>
        <dbReference type="ARBA" id="ARBA00022475"/>
    </source>
</evidence>
<organism evidence="7 8">
    <name type="scientific">Aliiruegeria haliotis</name>
    <dbReference type="NCBI Taxonomy" id="1280846"/>
    <lineage>
        <taxon>Bacteria</taxon>
        <taxon>Pseudomonadati</taxon>
        <taxon>Pseudomonadota</taxon>
        <taxon>Alphaproteobacteria</taxon>
        <taxon>Rhodobacterales</taxon>
        <taxon>Roseobacteraceae</taxon>
        <taxon>Aliiruegeria</taxon>
    </lineage>
</organism>
<keyword evidence="2" id="KW-1003">Cell membrane</keyword>
<comment type="subcellular location">
    <subcellularLocation>
        <location evidence="1">Cell membrane</location>
        <topology evidence="1">Multi-pass membrane protein</topology>
    </subcellularLocation>
</comment>
<keyword evidence="4 6" id="KW-1133">Transmembrane helix</keyword>
<evidence type="ECO:0000313" key="7">
    <source>
        <dbReference type="EMBL" id="PRY22249.1"/>
    </source>
</evidence>
<reference evidence="7 8" key="1">
    <citation type="submission" date="2018-03" db="EMBL/GenBank/DDBJ databases">
        <title>Genomic Encyclopedia of Archaeal and Bacterial Type Strains, Phase II (KMG-II): from individual species to whole genera.</title>
        <authorList>
            <person name="Goeker M."/>
        </authorList>
    </citation>
    <scope>NUCLEOTIDE SEQUENCE [LARGE SCALE GENOMIC DNA]</scope>
    <source>
        <strain evidence="7 8">DSM 29328</strain>
    </source>
</reference>
<accession>A0A2T0RM37</accession>
<evidence type="ECO:0000256" key="5">
    <source>
        <dbReference type="ARBA" id="ARBA00023136"/>
    </source>
</evidence>
<dbReference type="EMBL" id="PVTD01000007">
    <property type="protein sequence ID" value="PRY22249.1"/>
    <property type="molecule type" value="Genomic_DNA"/>
</dbReference>
<keyword evidence="5 6" id="KW-0472">Membrane</keyword>
<dbReference type="Pfam" id="PF01810">
    <property type="entry name" value="LysE"/>
    <property type="match status" value="1"/>
</dbReference>
<dbReference type="OrthoDB" id="9804822at2"/>
<evidence type="ECO:0000256" key="1">
    <source>
        <dbReference type="ARBA" id="ARBA00004651"/>
    </source>
</evidence>
<dbReference type="PIRSF" id="PIRSF006324">
    <property type="entry name" value="LeuE"/>
    <property type="match status" value="1"/>
</dbReference>
<dbReference type="Proteomes" id="UP000239480">
    <property type="component" value="Unassembled WGS sequence"/>
</dbReference>
<gene>
    <name evidence="7" type="ORF">CLV78_107173</name>
</gene>
<evidence type="ECO:0000313" key="8">
    <source>
        <dbReference type="Proteomes" id="UP000239480"/>
    </source>
</evidence>
<keyword evidence="8" id="KW-1185">Reference proteome</keyword>
<dbReference type="PANTHER" id="PTHR30086">
    <property type="entry name" value="ARGININE EXPORTER PROTEIN ARGO"/>
    <property type="match status" value="1"/>
</dbReference>
<dbReference type="PANTHER" id="PTHR30086:SF20">
    <property type="entry name" value="ARGININE EXPORTER PROTEIN ARGO-RELATED"/>
    <property type="match status" value="1"/>
</dbReference>
<comment type="caution">
    <text evidence="7">The sequence shown here is derived from an EMBL/GenBank/DDBJ whole genome shotgun (WGS) entry which is preliminary data.</text>
</comment>
<feature type="transmembrane region" description="Helical" evidence="6">
    <location>
        <begin position="75"/>
        <end position="92"/>
    </location>
</feature>
<dbReference type="GO" id="GO:0015171">
    <property type="term" value="F:amino acid transmembrane transporter activity"/>
    <property type="evidence" value="ECO:0007669"/>
    <property type="project" value="TreeGrafter"/>
</dbReference>
<evidence type="ECO:0000256" key="6">
    <source>
        <dbReference type="SAM" id="Phobius"/>
    </source>
</evidence>
<name>A0A2T0RM37_9RHOB</name>
<dbReference type="AlphaFoldDB" id="A0A2T0RM37"/>
<feature type="transmembrane region" description="Helical" evidence="6">
    <location>
        <begin position="146"/>
        <end position="169"/>
    </location>
</feature>
<feature type="transmembrane region" description="Helical" evidence="6">
    <location>
        <begin position="48"/>
        <end position="68"/>
    </location>
</feature>
<sequence length="206" mass="21571">MPSLHTWIVFVPAALALAVYPGPNNLLSLATAAQQGFRKTVLAGAGRLAAFALLIAACGIGMGALLAASETYFTVLKWIGGLYLVFLGLRMAHSASGSSATPEAPFLPWWQLARQDFLVALTNPKAILVFTAFFPQFLAPTESIPLQFAVLGAAFLGLQLVAISTYAAAGARLGRFVSSGPGRTWLNRATGVTLVSAGLILSTAHR</sequence>
<dbReference type="RefSeq" id="WP_106206080.1">
    <property type="nucleotide sequence ID" value="NZ_PVTD01000007.1"/>
</dbReference>
<feature type="transmembrane region" description="Helical" evidence="6">
    <location>
        <begin position="112"/>
        <end position="134"/>
    </location>
</feature>
<dbReference type="GO" id="GO:0005886">
    <property type="term" value="C:plasma membrane"/>
    <property type="evidence" value="ECO:0007669"/>
    <property type="project" value="UniProtKB-SubCell"/>
</dbReference>
<keyword evidence="3 6" id="KW-0812">Transmembrane</keyword>
<proteinExistence type="predicted"/>
<evidence type="ECO:0000256" key="4">
    <source>
        <dbReference type="ARBA" id="ARBA00022989"/>
    </source>
</evidence>
<evidence type="ECO:0000256" key="3">
    <source>
        <dbReference type="ARBA" id="ARBA00022692"/>
    </source>
</evidence>
<dbReference type="InterPro" id="IPR001123">
    <property type="entry name" value="LeuE-type"/>
</dbReference>
<protein>
    <submittedName>
        <fullName evidence="7">Threonine/homoserine/homoserine lactone efflux protein</fullName>
    </submittedName>
</protein>